<name>A0ABR5MF99_9BACI</name>
<dbReference type="EMBL" id="LGTK01000109">
    <property type="protein sequence ID" value="KPH69619.1"/>
    <property type="molecule type" value="Genomic_DNA"/>
</dbReference>
<evidence type="ECO:0000313" key="7">
    <source>
        <dbReference type="EMBL" id="KPH69619.1"/>
    </source>
</evidence>
<feature type="domain" description="DNA methylase N-4/N-6" evidence="6">
    <location>
        <begin position="111"/>
        <end position="429"/>
    </location>
</feature>
<keyword evidence="5" id="KW-0680">Restriction system</keyword>
<comment type="similarity">
    <text evidence="1">Belongs to the N(4)/N(6)-methyltransferase family.</text>
</comment>
<proteinExistence type="inferred from homology"/>
<dbReference type="InterPro" id="IPR029063">
    <property type="entry name" value="SAM-dependent_MTases_sf"/>
</dbReference>
<evidence type="ECO:0000256" key="2">
    <source>
        <dbReference type="ARBA" id="ARBA00022603"/>
    </source>
</evidence>
<evidence type="ECO:0000259" key="6">
    <source>
        <dbReference type="Pfam" id="PF01555"/>
    </source>
</evidence>
<keyword evidence="8" id="KW-1185">Reference proteome</keyword>
<evidence type="ECO:0000256" key="5">
    <source>
        <dbReference type="ARBA" id="ARBA00022747"/>
    </source>
</evidence>
<dbReference type="SUPFAM" id="SSF53335">
    <property type="entry name" value="S-adenosyl-L-methionine-dependent methyltransferases"/>
    <property type="match status" value="1"/>
</dbReference>
<comment type="caution">
    <text evidence="7">The sequence shown here is derived from an EMBL/GenBank/DDBJ whole genome shotgun (WGS) entry which is preliminary data.</text>
</comment>
<keyword evidence="4" id="KW-0949">S-adenosyl-L-methionine</keyword>
<gene>
    <name evidence="7" type="ORF">AFL42_16995</name>
</gene>
<dbReference type="Gene3D" id="3.40.50.150">
    <property type="entry name" value="Vaccinia Virus protein VP39"/>
    <property type="match status" value="1"/>
</dbReference>
<evidence type="ECO:0000256" key="3">
    <source>
        <dbReference type="ARBA" id="ARBA00022679"/>
    </source>
</evidence>
<evidence type="ECO:0000256" key="1">
    <source>
        <dbReference type="ARBA" id="ARBA00006594"/>
    </source>
</evidence>
<evidence type="ECO:0000313" key="8">
    <source>
        <dbReference type="Proteomes" id="UP000037854"/>
    </source>
</evidence>
<keyword evidence="2" id="KW-0489">Methyltransferase</keyword>
<organism evidence="7 8">
    <name type="scientific">Oceanobacillus caeni</name>
    <dbReference type="NCBI Taxonomy" id="405946"/>
    <lineage>
        <taxon>Bacteria</taxon>
        <taxon>Bacillati</taxon>
        <taxon>Bacillota</taxon>
        <taxon>Bacilli</taxon>
        <taxon>Bacillales</taxon>
        <taxon>Bacillaceae</taxon>
        <taxon>Oceanobacillus</taxon>
    </lineage>
</organism>
<dbReference type="InterPro" id="IPR002941">
    <property type="entry name" value="DNA_methylase_N4/N6"/>
</dbReference>
<evidence type="ECO:0000256" key="4">
    <source>
        <dbReference type="ARBA" id="ARBA00022691"/>
    </source>
</evidence>
<dbReference type="PROSITE" id="PS00092">
    <property type="entry name" value="N6_MTASE"/>
    <property type="match status" value="1"/>
</dbReference>
<dbReference type="PIRSF" id="PIRSF015855">
    <property type="entry name" value="TypeIII_Mtase_mKpnI"/>
    <property type="match status" value="1"/>
</dbReference>
<dbReference type="InterPro" id="IPR002052">
    <property type="entry name" value="DNA_methylase_N6_adenine_CS"/>
</dbReference>
<dbReference type="InterPro" id="IPR002295">
    <property type="entry name" value="N4/N6-MTase_EcoPI_Mod-like"/>
</dbReference>
<sequence length="492" mass="57466">MQKMDGRKLNEIDKNIEKMKEIFPEVFTESKIDVEKLKLLFGEHLIKENKEYEFSWYGKTDSIRSASDPPTKRLSLNLRKSVDWDTTKNLYIEGDNLEVLRLLQQSHLEKVKMIYIDPPYNTGMDFIYNDNFSEIFNNHKSLSNFIHSSGRFHTNWLNFIYPRLLLARNLLTEDGMIFISISDKELYNLKKICDEIFGEDNFVCTFIWEKKKKPSFLDRNVGCVTEYIVVFSKSNERTHALSIEKTEEGKKYPLNNAGNTLRTLTFPEGTVHFRLADGLVKAQNMSGGKIITELLDDVIIESGVNQNSFRLKGEWRYSQEKLNEIIQNGEEIVISKVPFRPNHVKSGREVKKIKNLFTINGYGFPTYEDADKEIIDLFGKKVFDYSKPEKLIRYLIQSLLYNDEKAIVLDFFSGSGTTGEAVWRYNQKFETKLQFILVQHAELINKKSVAFKAGYRTISEIGRERLIKSREKLLNHRRDADLGFKFFELMDD</sequence>
<reference evidence="7 8" key="1">
    <citation type="submission" date="2015-07" db="EMBL/GenBank/DDBJ databases">
        <title>High-quality draft genome sequence of Oceanobacillus caeni HM6, a bacillus isolated from a human feces.</title>
        <authorList>
            <person name="Kumar J."/>
            <person name="Verma M.K."/>
            <person name="Pandey R."/>
            <person name="Bhambi M."/>
            <person name="Chauhan N."/>
        </authorList>
    </citation>
    <scope>NUCLEOTIDE SEQUENCE [LARGE SCALE GENOMIC DNA]</scope>
    <source>
        <strain evidence="7 8">HM6</strain>
    </source>
</reference>
<dbReference type="PRINTS" id="PR00506">
    <property type="entry name" value="D21N6MTFRASE"/>
</dbReference>
<dbReference type="Proteomes" id="UP000037854">
    <property type="component" value="Unassembled WGS sequence"/>
</dbReference>
<accession>A0ABR5MF99</accession>
<dbReference type="Pfam" id="PF01555">
    <property type="entry name" value="N6_N4_Mtase"/>
    <property type="match status" value="1"/>
</dbReference>
<keyword evidence="3" id="KW-0808">Transferase</keyword>
<protein>
    <recommendedName>
        <fullName evidence="6">DNA methylase N-4/N-6 domain-containing protein</fullName>
    </recommendedName>
</protein>
<dbReference type="RefSeq" id="WP_047185211.1">
    <property type="nucleotide sequence ID" value="NZ_JAHHXM010000007.1"/>
</dbReference>